<proteinExistence type="predicted"/>
<gene>
    <name evidence="2" type="ORF">CCAE0312_LOCUS7222</name>
</gene>
<name>A0A7S1TFL1_9RHOD</name>
<sequence length="187" mass="21289">MRLCRVPGIVREEHHVCARNRSVLERLTSARRVRPIEGGSPEFTAEVVCVFSGGCLCTCRQMRAERLVPNSTLFWSEQRADRIHDEKDWRMGGRGYLRTQPMDNLDRSLFSRDCLIAFIQPDSTGDHIGVPPLLGRDARNRSPLDYCLSQMRNSSLGRGEQVGSRGGFPRWNPSNLKCKRYDPEPSV</sequence>
<reference evidence="2" key="1">
    <citation type="submission" date="2021-01" db="EMBL/GenBank/DDBJ databases">
        <authorList>
            <person name="Corre E."/>
            <person name="Pelletier E."/>
            <person name="Niang G."/>
            <person name="Scheremetjew M."/>
            <person name="Finn R."/>
            <person name="Kale V."/>
            <person name="Holt S."/>
            <person name="Cochrane G."/>
            <person name="Meng A."/>
            <person name="Brown T."/>
            <person name="Cohen L."/>
        </authorList>
    </citation>
    <scope>NUCLEOTIDE SEQUENCE</scope>
    <source>
        <strain evidence="2">SAG 36.94</strain>
    </source>
</reference>
<feature type="region of interest" description="Disordered" evidence="1">
    <location>
        <begin position="156"/>
        <end position="187"/>
    </location>
</feature>
<evidence type="ECO:0000256" key="1">
    <source>
        <dbReference type="SAM" id="MobiDB-lite"/>
    </source>
</evidence>
<dbReference type="EMBL" id="HBGH01012882">
    <property type="protein sequence ID" value="CAD9235131.1"/>
    <property type="molecule type" value="Transcribed_RNA"/>
</dbReference>
<evidence type="ECO:0000313" key="2">
    <source>
        <dbReference type="EMBL" id="CAD9235131.1"/>
    </source>
</evidence>
<protein>
    <submittedName>
        <fullName evidence="2">Uncharacterized protein</fullName>
    </submittedName>
</protein>
<dbReference type="AlphaFoldDB" id="A0A7S1TFL1"/>
<organism evidence="2">
    <name type="scientific">Compsopogon caeruleus</name>
    <dbReference type="NCBI Taxonomy" id="31354"/>
    <lineage>
        <taxon>Eukaryota</taxon>
        <taxon>Rhodophyta</taxon>
        <taxon>Compsopogonophyceae</taxon>
        <taxon>Compsopogonales</taxon>
        <taxon>Compsopogonaceae</taxon>
        <taxon>Compsopogon</taxon>
    </lineage>
</organism>
<accession>A0A7S1TFL1</accession>